<reference evidence="5" key="1">
    <citation type="journal article" date="2013" name="Nature">
        <title>Pan genome of the phytoplankton Emiliania underpins its global distribution.</title>
        <authorList>
            <person name="Read B.A."/>
            <person name="Kegel J."/>
            <person name="Klute M.J."/>
            <person name="Kuo A."/>
            <person name="Lefebvre S.C."/>
            <person name="Maumus F."/>
            <person name="Mayer C."/>
            <person name="Miller J."/>
            <person name="Monier A."/>
            <person name="Salamov A."/>
            <person name="Young J."/>
            <person name="Aguilar M."/>
            <person name="Claverie J.M."/>
            <person name="Frickenhaus S."/>
            <person name="Gonzalez K."/>
            <person name="Herman E.K."/>
            <person name="Lin Y.C."/>
            <person name="Napier J."/>
            <person name="Ogata H."/>
            <person name="Sarno A.F."/>
            <person name="Shmutz J."/>
            <person name="Schroeder D."/>
            <person name="de Vargas C."/>
            <person name="Verret F."/>
            <person name="von Dassow P."/>
            <person name="Valentin K."/>
            <person name="Van de Peer Y."/>
            <person name="Wheeler G."/>
            <person name="Dacks J.B."/>
            <person name="Delwiche C.F."/>
            <person name="Dyhrman S.T."/>
            <person name="Glockner G."/>
            <person name="John U."/>
            <person name="Richards T."/>
            <person name="Worden A.Z."/>
            <person name="Zhang X."/>
            <person name="Grigoriev I.V."/>
            <person name="Allen A.E."/>
            <person name="Bidle K."/>
            <person name="Borodovsky M."/>
            <person name="Bowler C."/>
            <person name="Brownlee C."/>
            <person name="Cock J.M."/>
            <person name="Elias M."/>
            <person name="Gladyshev V.N."/>
            <person name="Groth M."/>
            <person name="Guda C."/>
            <person name="Hadaegh A."/>
            <person name="Iglesias-Rodriguez M.D."/>
            <person name="Jenkins J."/>
            <person name="Jones B.M."/>
            <person name="Lawson T."/>
            <person name="Leese F."/>
            <person name="Lindquist E."/>
            <person name="Lobanov A."/>
            <person name="Lomsadze A."/>
            <person name="Malik S.B."/>
            <person name="Marsh M.E."/>
            <person name="Mackinder L."/>
            <person name="Mock T."/>
            <person name="Mueller-Roeber B."/>
            <person name="Pagarete A."/>
            <person name="Parker M."/>
            <person name="Probert I."/>
            <person name="Quesneville H."/>
            <person name="Raines C."/>
            <person name="Rensing S.A."/>
            <person name="Riano-Pachon D.M."/>
            <person name="Richier S."/>
            <person name="Rokitta S."/>
            <person name="Shiraiwa Y."/>
            <person name="Soanes D.M."/>
            <person name="van der Giezen M."/>
            <person name="Wahlund T.M."/>
            <person name="Williams B."/>
            <person name="Wilson W."/>
            <person name="Wolfe G."/>
            <person name="Wurch L.L."/>
        </authorList>
    </citation>
    <scope>NUCLEOTIDE SEQUENCE</scope>
</reference>
<dbReference type="STRING" id="2903.R1CYR0"/>
<dbReference type="EnsemblProtists" id="EOD07475">
    <property type="protein sequence ID" value="EOD07475"/>
    <property type="gene ID" value="EMIHUDRAFT_55089"/>
</dbReference>
<feature type="repeat" description="RCC1" evidence="2">
    <location>
        <begin position="41"/>
        <end position="91"/>
    </location>
</feature>
<evidence type="ECO:0000313" key="5">
    <source>
        <dbReference type="Proteomes" id="UP000013827"/>
    </source>
</evidence>
<dbReference type="InterPro" id="IPR009091">
    <property type="entry name" value="RCC1/BLIP-II"/>
</dbReference>
<dbReference type="AlphaFoldDB" id="A0A0D3I890"/>
<dbReference type="Gene3D" id="2.130.10.30">
    <property type="entry name" value="Regulator of chromosome condensation 1/beta-lactamase-inhibitor protein II"/>
    <property type="match status" value="1"/>
</dbReference>
<protein>
    <recommendedName>
        <fullName evidence="3">RCC1-like domain-containing protein</fullName>
    </recommendedName>
</protein>
<feature type="repeat" description="RCC1" evidence="2">
    <location>
        <begin position="144"/>
        <end position="195"/>
    </location>
</feature>
<dbReference type="PANTHER" id="PTHR22872:SF2">
    <property type="entry name" value="INHIBITOR OF BRUTON TYROSINE KINASE"/>
    <property type="match status" value="1"/>
</dbReference>
<feature type="repeat" description="RCC1" evidence="2">
    <location>
        <begin position="92"/>
        <end position="143"/>
    </location>
</feature>
<dbReference type="PANTHER" id="PTHR22872">
    <property type="entry name" value="BTK-BINDING PROTEIN-RELATED"/>
    <property type="match status" value="1"/>
</dbReference>
<dbReference type="GeneID" id="17253636"/>
<dbReference type="PROSITE" id="PS00626">
    <property type="entry name" value="RCC1_2"/>
    <property type="match status" value="2"/>
</dbReference>
<dbReference type="eggNOG" id="KOG0941">
    <property type="taxonomic scope" value="Eukaryota"/>
</dbReference>
<dbReference type="Proteomes" id="UP000013827">
    <property type="component" value="Unassembled WGS sequence"/>
</dbReference>
<feature type="repeat" description="RCC1" evidence="2">
    <location>
        <begin position="1"/>
        <end position="40"/>
    </location>
</feature>
<dbReference type="InterPro" id="IPR000408">
    <property type="entry name" value="Reg_chr_condens"/>
</dbReference>
<dbReference type="InterPro" id="IPR051625">
    <property type="entry name" value="Signaling_Regulatory_Domain"/>
</dbReference>
<organism evidence="4 5">
    <name type="scientific">Emiliania huxleyi (strain CCMP1516)</name>
    <dbReference type="NCBI Taxonomy" id="280463"/>
    <lineage>
        <taxon>Eukaryota</taxon>
        <taxon>Haptista</taxon>
        <taxon>Haptophyta</taxon>
        <taxon>Prymnesiophyceae</taxon>
        <taxon>Isochrysidales</taxon>
        <taxon>Noelaerhabdaceae</taxon>
        <taxon>Emiliania</taxon>
    </lineage>
</organism>
<dbReference type="OMA" id="LDANIIC"/>
<proteinExistence type="predicted"/>
<dbReference type="RefSeq" id="XP_005759904.1">
    <property type="nucleotide sequence ID" value="XM_005759847.1"/>
</dbReference>
<dbReference type="InterPro" id="IPR058923">
    <property type="entry name" value="RCC1-like_dom"/>
</dbReference>
<evidence type="ECO:0000256" key="1">
    <source>
        <dbReference type="ARBA" id="ARBA00022737"/>
    </source>
</evidence>
<evidence type="ECO:0000259" key="3">
    <source>
        <dbReference type="Pfam" id="PF25390"/>
    </source>
</evidence>
<feature type="repeat" description="RCC1" evidence="2">
    <location>
        <begin position="196"/>
        <end position="226"/>
    </location>
</feature>
<keyword evidence="5" id="KW-1185">Reference proteome</keyword>
<sequence>LGHGEEVWAVPLPTPVPGLESVRFRSVSLGDYHSLAVGESGCVFSWGCGEQLGHGDPEALRPTPRAVESLRGVRVGAISAGGRHSLAVDEEGVVFSFGHGVSGRLGHNSEEPVALPRAVEGLSGVRVRAVSAGGAHSLALSDTGVAYSFGDGACGQLGHGERTSLLAPRAIEGLKRMRVLEVSAGGRHSLALSDEGVVFSFGRGVGGRLGHGEEEHQLAPRKVAAL</sequence>
<dbReference type="PROSITE" id="PS50012">
    <property type="entry name" value="RCC1_3"/>
    <property type="match status" value="5"/>
</dbReference>
<accession>A0A0D3I890</accession>
<feature type="domain" description="RCC1-like" evidence="3">
    <location>
        <begin position="1"/>
        <end position="224"/>
    </location>
</feature>
<dbReference type="Pfam" id="PF25390">
    <property type="entry name" value="WD40_RLD"/>
    <property type="match status" value="1"/>
</dbReference>
<dbReference type="HOGENOM" id="CLU_005210_2_3_1"/>
<dbReference type="PaxDb" id="2903-EOD07475"/>
<evidence type="ECO:0000256" key="2">
    <source>
        <dbReference type="PROSITE-ProRule" id="PRU00235"/>
    </source>
</evidence>
<dbReference type="PRINTS" id="PR00633">
    <property type="entry name" value="RCCNDNSATION"/>
</dbReference>
<evidence type="ECO:0000313" key="4">
    <source>
        <dbReference type="EnsemblProtists" id="EOD07475"/>
    </source>
</evidence>
<reference evidence="4" key="2">
    <citation type="submission" date="2024-10" db="UniProtKB">
        <authorList>
            <consortium name="EnsemblProtists"/>
        </authorList>
    </citation>
    <scope>IDENTIFICATION</scope>
</reference>
<name>A0A0D3I890_EMIH1</name>
<dbReference type="KEGG" id="ehx:EMIHUDRAFT_55089"/>
<dbReference type="SUPFAM" id="SSF50985">
    <property type="entry name" value="RCC1/BLIP-II"/>
    <property type="match status" value="1"/>
</dbReference>
<keyword evidence="1" id="KW-0677">Repeat</keyword>